<comment type="caution">
    <text evidence="2">The sequence shown here is derived from an EMBL/GenBank/DDBJ whole genome shotgun (WGS) entry which is preliminary data.</text>
</comment>
<dbReference type="AlphaFoldDB" id="A0A2S5RE68"/>
<evidence type="ECO:0000313" key="2">
    <source>
        <dbReference type="EMBL" id="PPE05425.1"/>
    </source>
</evidence>
<evidence type="ECO:0000256" key="1">
    <source>
        <dbReference type="SAM" id="Phobius"/>
    </source>
</evidence>
<protein>
    <submittedName>
        <fullName evidence="2">Uncharacterized protein</fullName>
    </submittedName>
</protein>
<dbReference type="EMBL" id="PHNE01000002">
    <property type="protein sequence ID" value="PPE05425.1"/>
    <property type="molecule type" value="Genomic_DNA"/>
</dbReference>
<keyword evidence="3" id="KW-1185">Reference proteome</keyword>
<proteinExistence type="predicted"/>
<sequence>MYWWIFTTVFVLGCLLCTMFGTYASYVYKQVKKVLIYDIFKKEINFSSFPLCFKRGKNQVLMINLFFTLIMLGYYIWTSYETLTWSVLTGGDLALYFSISSIFLVIHFVLVIGCILWTNKIVWTKHTLYSKHDTRVINWASQENFSFDISQNQFSEIDTTGQGWKINLFKNIFQPQINSCNKKIQKLTNTTPPNKEIKLLHKYLRIYGLFIWRMEREFSITVLINQVPADINELKKVAIQNFFYFKNLNQTKE</sequence>
<name>A0A2S5RE68_9MOLU</name>
<evidence type="ECO:0000313" key="3">
    <source>
        <dbReference type="Proteomes" id="UP000237865"/>
    </source>
</evidence>
<feature type="transmembrane region" description="Helical" evidence="1">
    <location>
        <begin position="6"/>
        <end position="28"/>
    </location>
</feature>
<keyword evidence="1" id="KW-0472">Membrane</keyword>
<accession>A0A2S5RE68</accession>
<reference evidence="2 3" key="1">
    <citation type="submission" date="2017-11" db="EMBL/GenBank/DDBJ databases">
        <title>Genome sequence of Entomoplasma lucivorax PIPN-2 (ATCC 49196).</title>
        <authorList>
            <person name="Lo W.-S."/>
            <person name="Gasparich G.E."/>
            <person name="Kuo C.-H."/>
        </authorList>
    </citation>
    <scope>NUCLEOTIDE SEQUENCE [LARGE SCALE GENOMIC DNA]</scope>
    <source>
        <strain evidence="2 3">PIPN-2</strain>
    </source>
</reference>
<dbReference type="Proteomes" id="UP000237865">
    <property type="component" value="Unassembled WGS sequence"/>
</dbReference>
<feature type="transmembrane region" description="Helical" evidence="1">
    <location>
        <begin position="60"/>
        <end position="77"/>
    </location>
</feature>
<gene>
    <name evidence="2" type="ORF">ELUCI_v1c05170</name>
</gene>
<organism evidence="2 3">
    <name type="scientific">Williamsoniiplasma lucivorax</name>
    <dbReference type="NCBI Taxonomy" id="209274"/>
    <lineage>
        <taxon>Bacteria</taxon>
        <taxon>Bacillati</taxon>
        <taxon>Mycoplasmatota</taxon>
        <taxon>Mollicutes</taxon>
        <taxon>Entomoplasmatales</taxon>
        <taxon>Williamsoniiplasma</taxon>
    </lineage>
</organism>
<keyword evidence="1" id="KW-1133">Transmembrane helix</keyword>
<keyword evidence="1" id="KW-0812">Transmembrane</keyword>
<feature type="transmembrane region" description="Helical" evidence="1">
    <location>
        <begin position="93"/>
        <end position="117"/>
    </location>
</feature>